<accession>A0A0F9EI32</accession>
<evidence type="ECO:0000313" key="1">
    <source>
        <dbReference type="EMBL" id="KKL73644.1"/>
    </source>
</evidence>
<proteinExistence type="predicted"/>
<protein>
    <submittedName>
        <fullName evidence="1">Uncharacterized protein</fullName>
    </submittedName>
</protein>
<name>A0A0F9EI32_9ZZZZ</name>
<reference evidence="1" key="1">
    <citation type="journal article" date="2015" name="Nature">
        <title>Complex archaea that bridge the gap between prokaryotes and eukaryotes.</title>
        <authorList>
            <person name="Spang A."/>
            <person name="Saw J.H."/>
            <person name="Jorgensen S.L."/>
            <person name="Zaremba-Niedzwiedzka K."/>
            <person name="Martijn J."/>
            <person name="Lind A.E."/>
            <person name="van Eijk R."/>
            <person name="Schleper C."/>
            <person name="Guy L."/>
            <person name="Ettema T.J."/>
        </authorList>
    </citation>
    <scope>NUCLEOTIDE SEQUENCE</scope>
</reference>
<dbReference type="AlphaFoldDB" id="A0A0F9EI32"/>
<comment type="caution">
    <text evidence="1">The sequence shown here is derived from an EMBL/GenBank/DDBJ whole genome shotgun (WGS) entry which is preliminary data.</text>
</comment>
<sequence>MVSAVPQMPILLGGAMTHSHEYSFWHAHMHDHDYGETGMSHDTGHFHLYAQTHNHGAKSNLMPHSHKEKQYHPENDVDGPYHHHAGIDHKPLDYDIAEHHPECKLPYYGGGLQGCIDRCEAGKKGEGA</sequence>
<organism evidence="1">
    <name type="scientific">marine sediment metagenome</name>
    <dbReference type="NCBI Taxonomy" id="412755"/>
    <lineage>
        <taxon>unclassified sequences</taxon>
        <taxon>metagenomes</taxon>
        <taxon>ecological metagenomes</taxon>
    </lineage>
</organism>
<dbReference type="EMBL" id="LAZR01024897">
    <property type="protein sequence ID" value="KKL73644.1"/>
    <property type="molecule type" value="Genomic_DNA"/>
</dbReference>
<gene>
    <name evidence="1" type="ORF">LCGC14_2072850</name>
</gene>